<evidence type="ECO:0000256" key="11">
    <source>
        <dbReference type="ARBA" id="ARBA00048679"/>
    </source>
</evidence>
<feature type="compositionally biased region" description="Polar residues" evidence="12">
    <location>
        <begin position="377"/>
        <end position="404"/>
    </location>
</feature>
<dbReference type="CDD" id="cd14066">
    <property type="entry name" value="STKc_IRAK"/>
    <property type="match status" value="1"/>
</dbReference>
<dbReference type="Gene3D" id="3.30.200.20">
    <property type="entry name" value="Phosphorylase Kinase, domain 1"/>
    <property type="match status" value="1"/>
</dbReference>
<dbReference type="SUPFAM" id="SSF56112">
    <property type="entry name" value="Protein kinase-like (PK-like)"/>
    <property type="match status" value="1"/>
</dbReference>
<keyword evidence="15" id="KW-1185">Reference proteome</keyword>
<dbReference type="EC" id="2.7.11.1" evidence="1"/>
<proteinExistence type="predicted"/>
<keyword evidence="9" id="KW-0325">Glycoprotein</keyword>
<dbReference type="InterPro" id="IPR011009">
    <property type="entry name" value="Kinase-like_dom_sf"/>
</dbReference>
<evidence type="ECO:0000256" key="3">
    <source>
        <dbReference type="ARBA" id="ARBA00022679"/>
    </source>
</evidence>
<evidence type="ECO:0000313" key="14">
    <source>
        <dbReference type="EMBL" id="RWR93863.1"/>
    </source>
</evidence>
<evidence type="ECO:0000256" key="6">
    <source>
        <dbReference type="ARBA" id="ARBA00022777"/>
    </source>
</evidence>
<reference evidence="14 15" key="1">
    <citation type="journal article" date="2019" name="Nat. Plants">
        <title>Stout camphor tree genome fills gaps in understanding of flowering plant genome evolution.</title>
        <authorList>
            <person name="Chaw S.M."/>
            <person name="Liu Y.C."/>
            <person name="Wu Y.W."/>
            <person name="Wang H.Y."/>
            <person name="Lin C.I."/>
            <person name="Wu C.S."/>
            <person name="Ke H.M."/>
            <person name="Chang L.Y."/>
            <person name="Hsu C.Y."/>
            <person name="Yang H.T."/>
            <person name="Sudianto E."/>
            <person name="Hsu M.H."/>
            <person name="Wu K.P."/>
            <person name="Wang L.N."/>
            <person name="Leebens-Mack J.H."/>
            <person name="Tsai I.J."/>
        </authorList>
    </citation>
    <scope>NUCLEOTIDE SEQUENCE [LARGE SCALE GENOMIC DNA]</scope>
    <source>
        <strain evidence="15">cv. Chaw 1501</strain>
        <tissue evidence="14">Young leaves</tissue>
    </source>
</reference>
<dbReference type="OrthoDB" id="4062651at2759"/>
<evidence type="ECO:0000256" key="8">
    <source>
        <dbReference type="ARBA" id="ARBA00023157"/>
    </source>
</evidence>
<evidence type="ECO:0000259" key="13">
    <source>
        <dbReference type="PROSITE" id="PS50011"/>
    </source>
</evidence>
<accession>A0A443PT14</accession>
<evidence type="ECO:0000256" key="12">
    <source>
        <dbReference type="SAM" id="MobiDB-lite"/>
    </source>
</evidence>
<organism evidence="14 15">
    <name type="scientific">Cinnamomum micranthum f. kanehirae</name>
    <dbReference type="NCBI Taxonomy" id="337451"/>
    <lineage>
        <taxon>Eukaryota</taxon>
        <taxon>Viridiplantae</taxon>
        <taxon>Streptophyta</taxon>
        <taxon>Embryophyta</taxon>
        <taxon>Tracheophyta</taxon>
        <taxon>Spermatophyta</taxon>
        <taxon>Magnoliopsida</taxon>
        <taxon>Magnoliidae</taxon>
        <taxon>Laurales</taxon>
        <taxon>Lauraceae</taxon>
        <taxon>Cinnamomum</taxon>
    </lineage>
</organism>
<dbReference type="InterPro" id="IPR008271">
    <property type="entry name" value="Ser/Thr_kinase_AS"/>
</dbReference>
<dbReference type="FunFam" id="3.30.200.20:FF:000195">
    <property type="entry name" value="G-type lectin S-receptor-like serine/threonine-protein kinase"/>
    <property type="match status" value="1"/>
</dbReference>
<dbReference type="InterPro" id="IPR052059">
    <property type="entry name" value="CR_Ser/Thr_kinase"/>
</dbReference>
<dbReference type="PROSITE" id="PS00108">
    <property type="entry name" value="PROTEIN_KINASE_ST"/>
    <property type="match status" value="1"/>
</dbReference>
<evidence type="ECO:0000256" key="2">
    <source>
        <dbReference type="ARBA" id="ARBA00022527"/>
    </source>
</evidence>
<dbReference type="Proteomes" id="UP000283530">
    <property type="component" value="Unassembled WGS sequence"/>
</dbReference>
<dbReference type="SMART" id="SM00220">
    <property type="entry name" value="S_TKc"/>
    <property type="match status" value="1"/>
</dbReference>
<dbReference type="InterPro" id="IPR000719">
    <property type="entry name" value="Prot_kinase_dom"/>
</dbReference>
<keyword evidence="2" id="KW-0723">Serine/threonine-protein kinase</keyword>
<evidence type="ECO:0000256" key="9">
    <source>
        <dbReference type="ARBA" id="ARBA00023180"/>
    </source>
</evidence>
<keyword evidence="8" id="KW-1015">Disulfide bond</keyword>
<feature type="region of interest" description="Disordered" evidence="12">
    <location>
        <begin position="362"/>
        <end position="404"/>
    </location>
</feature>
<sequence length="428" mass="48739">MWVDCCWCCKRWKWKRKGSGEEEDEEDKDGWNFFMDLRTLETATDNFSEENQLGHGGFGPVYKGRLPDGQEIAVKRLSLNSRQGMREFKNEVILLRRIQHKNLVSLLGCCIEGNEKTLVYEYLPNKSLDNFLFDKSKSVSLDWSKRLEIIVGVAKGLLYLHEESPVKIIHRDIKASNILLDDQLNPRISDFGLARLFSEDDTHVNTFRISGTRGYMAPEYALHGYLSVKTDVFSYGVLVLEIVSGRKNHDRQLEEESGDLLSYVNKMHPTELRYSTAMFLSISLFMLTNKQFHLLLLTLLQIWRLWEEGRALEAVDPCLSNWDQVQALLCIQLGLLCCQASVPERPDMYNVHLMLSSDSFQLPKPGKPGLQGRRGRWNTTHSLGTGKHASSSIDPSSTKTGASKSSLISLAEDYSRNSISVSFTEEGR</sequence>
<comment type="caution">
    <text evidence="14">The sequence shown here is derived from an EMBL/GenBank/DDBJ whole genome shotgun (WGS) entry which is preliminary data.</text>
</comment>
<dbReference type="GO" id="GO:0004674">
    <property type="term" value="F:protein serine/threonine kinase activity"/>
    <property type="evidence" value="ECO:0007669"/>
    <property type="project" value="UniProtKB-KW"/>
</dbReference>
<evidence type="ECO:0000256" key="4">
    <source>
        <dbReference type="ARBA" id="ARBA00022729"/>
    </source>
</evidence>
<dbReference type="PROSITE" id="PS50011">
    <property type="entry name" value="PROTEIN_KINASE_DOM"/>
    <property type="match status" value="1"/>
</dbReference>
<dbReference type="AlphaFoldDB" id="A0A443PT14"/>
<keyword evidence="3" id="KW-0808">Transferase</keyword>
<dbReference type="STRING" id="337451.A0A443PT14"/>
<evidence type="ECO:0000256" key="1">
    <source>
        <dbReference type="ARBA" id="ARBA00012513"/>
    </source>
</evidence>
<dbReference type="PANTHER" id="PTHR47973">
    <property type="entry name" value="CYSTEINE-RICH RECEPTOR-LIKE PROTEIN KINASE 3"/>
    <property type="match status" value="1"/>
</dbReference>
<comment type="catalytic activity">
    <reaction evidence="11">
        <text>L-seryl-[protein] + ATP = O-phospho-L-seryl-[protein] + ADP + H(+)</text>
        <dbReference type="Rhea" id="RHEA:17989"/>
        <dbReference type="Rhea" id="RHEA-COMP:9863"/>
        <dbReference type="Rhea" id="RHEA-COMP:11604"/>
        <dbReference type="ChEBI" id="CHEBI:15378"/>
        <dbReference type="ChEBI" id="CHEBI:29999"/>
        <dbReference type="ChEBI" id="CHEBI:30616"/>
        <dbReference type="ChEBI" id="CHEBI:83421"/>
        <dbReference type="ChEBI" id="CHEBI:456216"/>
        <dbReference type="EC" id="2.7.11.1"/>
    </reaction>
</comment>
<dbReference type="Pfam" id="PF07714">
    <property type="entry name" value="PK_Tyr_Ser-Thr"/>
    <property type="match status" value="1"/>
</dbReference>
<keyword evidence="4" id="KW-0732">Signal</keyword>
<dbReference type="InterPro" id="IPR001245">
    <property type="entry name" value="Ser-Thr/Tyr_kinase_cat_dom"/>
</dbReference>
<evidence type="ECO:0000256" key="7">
    <source>
        <dbReference type="ARBA" id="ARBA00022840"/>
    </source>
</evidence>
<keyword evidence="5" id="KW-0547">Nucleotide-binding</keyword>
<dbReference type="GO" id="GO:0005524">
    <property type="term" value="F:ATP binding"/>
    <property type="evidence" value="ECO:0007669"/>
    <property type="project" value="UniProtKB-KW"/>
</dbReference>
<evidence type="ECO:0000256" key="5">
    <source>
        <dbReference type="ARBA" id="ARBA00022741"/>
    </source>
</evidence>
<dbReference type="Gene3D" id="1.10.510.10">
    <property type="entry name" value="Transferase(Phosphotransferase) domain 1"/>
    <property type="match status" value="1"/>
</dbReference>
<protein>
    <recommendedName>
        <fullName evidence="1">non-specific serine/threonine protein kinase</fullName>
        <ecNumber evidence="1">2.7.11.1</ecNumber>
    </recommendedName>
</protein>
<feature type="domain" description="Protein kinase" evidence="13">
    <location>
        <begin position="47"/>
        <end position="307"/>
    </location>
</feature>
<gene>
    <name evidence="14" type="ORF">CKAN_02313900</name>
</gene>
<dbReference type="EMBL" id="QPKB01000010">
    <property type="protein sequence ID" value="RWR93863.1"/>
    <property type="molecule type" value="Genomic_DNA"/>
</dbReference>
<comment type="catalytic activity">
    <reaction evidence="10">
        <text>L-threonyl-[protein] + ATP = O-phospho-L-threonyl-[protein] + ADP + H(+)</text>
        <dbReference type="Rhea" id="RHEA:46608"/>
        <dbReference type="Rhea" id="RHEA-COMP:11060"/>
        <dbReference type="Rhea" id="RHEA-COMP:11605"/>
        <dbReference type="ChEBI" id="CHEBI:15378"/>
        <dbReference type="ChEBI" id="CHEBI:30013"/>
        <dbReference type="ChEBI" id="CHEBI:30616"/>
        <dbReference type="ChEBI" id="CHEBI:61977"/>
        <dbReference type="ChEBI" id="CHEBI:456216"/>
        <dbReference type="EC" id="2.7.11.1"/>
    </reaction>
</comment>
<keyword evidence="6 14" id="KW-0418">Kinase</keyword>
<keyword evidence="14" id="KW-0675">Receptor</keyword>
<keyword evidence="7" id="KW-0067">ATP-binding</keyword>
<evidence type="ECO:0000256" key="10">
    <source>
        <dbReference type="ARBA" id="ARBA00047899"/>
    </source>
</evidence>
<evidence type="ECO:0000313" key="15">
    <source>
        <dbReference type="Proteomes" id="UP000283530"/>
    </source>
</evidence>
<name>A0A443PT14_9MAGN</name>